<evidence type="ECO:0000313" key="3">
    <source>
        <dbReference type="Proteomes" id="UP001556196"/>
    </source>
</evidence>
<dbReference type="RefSeq" id="WP_367723438.1">
    <property type="nucleotide sequence ID" value="NZ_JBFOCI010000002.1"/>
</dbReference>
<feature type="transmembrane region" description="Helical" evidence="1">
    <location>
        <begin position="71"/>
        <end position="97"/>
    </location>
</feature>
<sequence>MDGKLSVKALAQNAFVHVAVAFLAMGGWAVFANRAHPLPEPLVAGLVQGALSGAITLALKRMIEALAARLSGLAALLAPPAAAVLLSIAVLTTIHALAGTPEIATTIALPTSVTALYSALYAAALFRARKVSHD</sequence>
<protein>
    <recommendedName>
        <fullName evidence="4">Transmembrane protein</fullName>
    </recommendedName>
</protein>
<feature type="transmembrane region" description="Helical" evidence="1">
    <location>
        <begin position="42"/>
        <end position="59"/>
    </location>
</feature>
<accession>A0ABV3QZ56</accession>
<keyword evidence="3" id="KW-1185">Reference proteome</keyword>
<evidence type="ECO:0000313" key="2">
    <source>
        <dbReference type="EMBL" id="MEW9806369.1"/>
    </source>
</evidence>
<feature type="transmembrane region" description="Helical" evidence="1">
    <location>
        <begin position="103"/>
        <end position="126"/>
    </location>
</feature>
<gene>
    <name evidence="2" type="ORF">ABUE31_10265</name>
</gene>
<keyword evidence="1" id="KW-0812">Transmembrane</keyword>
<name>A0ABV3QZ56_9HYPH</name>
<dbReference type="EMBL" id="JBFOCI010000002">
    <property type="protein sequence ID" value="MEW9806369.1"/>
    <property type="molecule type" value="Genomic_DNA"/>
</dbReference>
<reference evidence="2 3" key="1">
    <citation type="submission" date="2024-06" db="EMBL/GenBank/DDBJ databases">
        <authorList>
            <person name="Tuo L."/>
        </authorList>
    </citation>
    <scope>NUCLEOTIDE SEQUENCE [LARGE SCALE GENOMIC DNA]</scope>
    <source>
        <strain evidence="2 3">ZMM04-5</strain>
    </source>
</reference>
<evidence type="ECO:0000256" key="1">
    <source>
        <dbReference type="SAM" id="Phobius"/>
    </source>
</evidence>
<organism evidence="2 3">
    <name type="scientific">Mesorhizobium marinum</name>
    <dbReference type="NCBI Taxonomy" id="3228790"/>
    <lineage>
        <taxon>Bacteria</taxon>
        <taxon>Pseudomonadati</taxon>
        <taxon>Pseudomonadota</taxon>
        <taxon>Alphaproteobacteria</taxon>
        <taxon>Hyphomicrobiales</taxon>
        <taxon>Phyllobacteriaceae</taxon>
        <taxon>Mesorhizobium</taxon>
    </lineage>
</organism>
<evidence type="ECO:0008006" key="4">
    <source>
        <dbReference type="Google" id="ProtNLM"/>
    </source>
</evidence>
<proteinExistence type="predicted"/>
<comment type="caution">
    <text evidence="2">The sequence shown here is derived from an EMBL/GenBank/DDBJ whole genome shotgun (WGS) entry which is preliminary data.</text>
</comment>
<feature type="transmembrane region" description="Helical" evidence="1">
    <location>
        <begin position="12"/>
        <end position="30"/>
    </location>
</feature>
<dbReference type="Proteomes" id="UP001556196">
    <property type="component" value="Unassembled WGS sequence"/>
</dbReference>
<keyword evidence="1" id="KW-0472">Membrane</keyword>
<keyword evidence="1" id="KW-1133">Transmembrane helix</keyword>